<name>A0A5J5F825_9PEZI</name>
<dbReference type="InParanoid" id="A0A5J5F825"/>
<comment type="caution">
    <text evidence="2">The sequence shown here is derived from an EMBL/GenBank/DDBJ whole genome shotgun (WGS) entry which is preliminary data.</text>
</comment>
<dbReference type="AlphaFoldDB" id="A0A5J5F825"/>
<gene>
    <name evidence="2" type="ORF">FN846DRAFT_254363</name>
</gene>
<evidence type="ECO:0000256" key="1">
    <source>
        <dbReference type="SAM" id="SignalP"/>
    </source>
</evidence>
<keyword evidence="3" id="KW-1185">Reference proteome</keyword>
<dbReference type="EMBL" id="VXIS01000020">
    <property type="protein sequence ID" value="KAA8912723.1"/>
    <property type="molecule type" value="Genomic_DNA"/>
</dbReference>
<feature type="signal peptide" evidence="1">
    <location>
        <begin position="1"/>
        <end position="19"/>
    </location>
</feature>
<keyword evidence="1" id="KW-0732">Signal</keyword>
<evidence type="ECO:0000313" key="3">
    <source>
        <dbReference type="Proteomes" id="UP000326924"/>
    </source>
</evidence>
<feature type="chain" id="PRO_5023898581" evidence="1">
    <location>
        <begin position="20"/>
        <end position="188"/>
    </location>
</feature>
<evidence type="ECO:0000313" key="2">
    <source>
        <dbReference type="EMBL" id="KAA8912723.1"/>
    </source>
</evidence>
<reference evidence="2 3" key="1">
    <citation type="submission" date="2019-09" db="EMBL/GenBank/DDBJ databases">
        <title>Draft genome of the ectomycorrhizal ascomycete Sphaerosporella brunnea.</title>
        <authorList>
            <consortium name="DOE Joint Genome Institute"/>
            <person name="Benucci G.M."/>
            <person name="Marozzi G."/>
            <person name="Antonielli L."/>
            <person name="Sanchez S."/>
            <person name="Marco P."/>
            <person name="Wang X."/>
            <person name="Falini L.B."/>
            <person name="Barry K."/>
            <person name="Haridas S."/>
            <person name="Lipzen A."/>
            <person name="Labutti K."/>
            <person name="Grigoriev I.V."/>
            <person name="Murat C."/>
            <person name="Martin F."/>
            <person name="Albertini E."/>
            <person name="Donnini D."/>
            <person name="Bonito G."/>
        </authorList>
    </citation>
    <scope>NUCLEOTIDE SEQUENCE [LARGE SCALE GENOMIC DNA]</scope>
    <source>
        <strain evidence="2 3">Sb_GMNB300</strain>
    </source>
</reference>
<organism evidence="2 3">
    <name type="scientific">Sphaerosporella brunnea</name>
    <dbReference type="NCBI Taxonomy" id="1250544"/>
    <lineage>
        <taxon>Eukaryota</taxon>
        <taxon>Fungi</taxon>
        <taxon>Dikarya</taxon>
        <taxon>Ascomycota</taxon>
        <taxon>Pezizomycotina</taxon>
        <taxon>Pezizomycetes</taxon>
        <taxon>Pezizales</taxon>
        <taxon>Pyronemataceae</taxon>
        <taxon>Sphaerosporella</taxon>
    </lineage>
</organism>
<dbReference type="OrthoDB" id="10333856at2759"/>
<proteinExistence type="predicted"/>
<sequence length="188" mass="20021">MNQLSLLLLLLITSPLLCAATPQANGPTPPVEPFGGSVVCPPPKTEATTDPVYFFKSLDRLLTSPATSPFLGDSDLATRRRCYQNSPVNGCTTVAKYRDAAIQVCGEPYLSMLCEDVAWACEEILGACKPLGAGGALVVVDDGVTGQAFVVKMVALETYELHGEREGDDGDAGNSTATSQVRERSWFF</sequence>
<dbReference type="Proteomes" id="UP000326924">
    <property type="component" value="Unassembled WGS sequence"/>
</dbReference>
<protein>
    <submittedName>
        <fullName evidence="2">Uncharacterized protein</fullName>
    </submittedName>
</protein>
<accession>A0A5J5F825</accession>